<keyword evidence="3" id="KW-1185">Reference proteome</keyword>
<evidence type="ECO:0000313" key="3">
    <source>
        <dbReference type="Proteomes" id="UP000276133"/>
    </source>
</evidence>
<evidence type="ECO:0000313" key="2">
    <source>
        <dbReference type="EMBL" id="RNA05762.1"/>
    </source>
</evidence>
<dbReference type="EMBL" id="REGN01007611">
    <property type="protein sequence ID" value="RNA05762.1"/>
    <property type="molecule type" value="Genomic_DNA"/>
</dbReference>
<accession>A0A3M7Q3I9</accession>
<organism evidence="2 3">
    <name type="scientific">Brachionus plicatilis</name>
    <name type="common">Marine rotifer</name>
    <name type="synonym">Brachionus muelleri</name>
    <dbReference type="NCBI Taxonomy" id="10195"/>
    <lineage>
        <taxon>Eukaryota</taxon>
        <taxon>Metazoa</taxon>
        <taxon>Spiralia</taxon>
        <taxon>Gnathifera</taxon>
        <taxon>Rotifera</taxon>
        <taxon>Eurotatoria</taxon>
        <taxon>Monogononta</taxon>
        <taxon>Pseudotrocha</taxon>
        <taxon>Ploima</taxon>
        <taxon>Brachionidae</taxon>
        <taxon>Brachionus</taxon>
    </lineage>
</organism>
<comment type="caution">
    <text evidence="2">The sequence shown here is derived from an EMBL/GenBank/DDBJ whole genome shotgun (WGS) entry which is preliminary data.</text>
</comment>
<keyword evidence="1" id="KW-0732">Signal</keyword>
<proteinExistence type="predicted"/>
<dbReference type="AlphaFoldDB" id="A0A3M7Q3I9"/>
<reference evidence="2 3" key="1">
    <citation type="journal article" date="2018" name="Sci. Rep.">
        <title>Genomic signatures of local adaptation to the degree of environmental predictability in rotifers.</title>
        <authorList>
            <person name="Franch-Gras L."/>
            <person name="Hahn C."/>
            <person name="Garcia-Roger E.M."/>
            <person name="Carmona M.J."/>
            <person name="Serra M."/>
            <person name="Gomez A."/>
        </authorList>
    </citation>
    <scope>NUCLEOTIDE SEQUENCE [LARGE SCALE GENOMIC DNA]</scope>
    <source>
        <strain evidence="2">HYR1</strain>
    </source>
</reference>
<gene>
    <name evidence="2" type="ORF">BpHYR1_009544</name>
</gene>
<protein>
    <submittedName>
        <fullName evidence="2">Uncharacterized protein</fullName>
    </submittedName>
</protein>
<feature type="chain" id="PRO_5017976538" evidence="1">
    <location>
        <begin position="22"/>
        <end position="95"/>
    </location>
</feature>
<name>A0A3M7Q3I9_BRAPC</name>
<sequence length="95" mass="10883">MPKKLICVEFLRIIILKIITADTYTNKNKNQLFLINFRFTHFYAIYLSSSCCNMSQTTRMSETINGSVAAIMIELEKILYETPKSSAEAHEVGKI</sequence>
<feature type="signal peptide" evidence="1">
    <location>
        <begin position="1"/>
        <end position="21"/>
    </location>
</feature>
<evidence type="ECO:0000256" key="1">
    <source>
        <dbReference type="SAM" id="SignalP"/>
    </source>
</evidence>
<dbReference type="Proteomes" id="UP000276133">
    <property type="component" value="Unassembled WGS sequence"/>
</dbReference>